<gene>
    <name evidence="1" type="ORF">g.42499</name>
    <name evidence="2" type="ORF">g.42501</name>
    <name evidence="3" type="ORF">g.42503</name>
</gene>
<name>A0A1B6EX81_9HEMI</name>
<protein>
    <submittedName>
        <fullName evidence="2">Uncharacterized protein</fullName>
    </submittedName>
</protein>
<dbReference type="EMBL" id="GECZ01027121">
    <property type="protein sequence ID" value="JAS42648.1"/>
    <property type="molecule type" value="Transcribed_RNA"/>
</dbReference>
<dbReference type="AlphaFoldDB" id="A0A1B6EX81"/>
<evidence type="ECO:0000313" key="1">
    <source>
        <dbReference type="EMBL" id="JAS38941.1"/>
    </source>
</evidence>
<organism evidence="2">
    <name type="scientific">Cuerna arida</name>
    <dbReference type="NCBI Taxonomy" id="1464854"/>
    <lineage>
        <taxon>Eukaryota</taxon>
        <taxon>Metazoa</taxon>
        <taxon>Ecdysozoa</taxon>
        <taxon>Arthropoda</taxon>
        <taxon>Hexapoda</taxon>
        <taxon>Insecta</taxon>
        <taxon>Pterygota</taxon>
        <taxon>Neoptera</taxon>
        <taxon>Paraneoptera</taxon>
        <taxon>Hemiptera</taxon>
        <taxon>Auchenorrhyncha</taxon>
        <taxon>Membracoidea</taxon>
        <taxon>Cicadellidae</taxon>
        <taxon>Cicadellinae</taxon>
        <taxon>Proconiini</taxon>
        <taxon>Cuerna</taxon>
    </lineage>
</organism>
<evidence type="ECO:0000313" key="3">
    <source>
        <dbReference type="EMBL" id="JAS42648.1"/>
    </source>
</evidence>
<accession>A0A1B6EX81</accession>
<dbReference type="EMBL" id="GECZ01027180">
    <property type="protein sequence ID" value="JAS42589.1"/>
    <property type="molecule type" value="Transcribed_RNA"/>
</dbReference>
<evidence type="ECO:0000313" key="2">
    <source>
        <dbReference type="EMBL" id="JAS42589.1"/>
    </source>
</evidence>
<reference evidence="2" key="1">
    <citation type="submission" date="2015-11" db="EMBL/GenBank/DDBJ databases">
        <title>De novo transcriptome assembly of four potential Pierce s Disease insect vectors from Arizona vineyards.</title>
        <authorList>
            <person name="Tassone E.E."/>
        </authorList>
    </citation>
    <scope>NUCLEOTIDE SEQUENCE</scope>
</reference>
<proteinExistence type="predicted"/>
<dbReference type="EMBL" id="GECZ01030828">
    <property type="protein sequence ID" value="JAS38941.1"/>
    <property type="molecule type" value="Transcribed_RNA"/>
</dbReference>
<sequence>MWLCVGKDVMFLNMNTDIKWMKRDGSVKMRSLRKTSLKLSLQPSPNMILTALFCNLNTLSNDDFGAVPQNSNPYARMGTKYPKYTNLSTCLLRKEDKYLNEKRELFNLEEMCSICVLHLKSLSTCNTKKFTDVDSGIVIPPREAAVSF</sequence>